<evidence type="ECO:0000313" key="2">
    <source>
        <dbReference type="Proteomes" id="UP000318375"/>
    </source>
</evidence>
<proteinExistence type="predicted"/>
<dbReference type="Proteomes" id="UP000318375">
    <property type="component" value="Segment"/>
</dbReference>
<dbReference type="RefSeq" id="YP_010058968.1">
    <property type="nucleotide sequence ID" value="NC_054723.1"/>
</dbReference>
<gene>
    <name evidence="1" type="primary">180</name>
    <name evidence="1" type="ORF">SEA_PUPPER_180</name>
</gene>
<name>A0A4Y6EIV9_9CAUD</name>
<protein>
    <submittedName>
        <fullName evidence="1">Uncharacterized protein</fullName>
    </submittedName>
</protein>
<dbReference type="KEGG" id="vg:64766199"/>
<dbReference type="EMBL" id="MK977695">
    <property type="protein sequence ID" value="QDF18666.1"/>
    <property type="molecule type" value="Genomic_DNA"/>
</dbReference>
<evidence type="ECO:0000313" key="1">
    <source>
        <dbReference type="EMBL" id="QDF18666.1"/>
    </source>
</evidence>
<reference evidence="1 2" key="1">
    <citation type="submission" date="2019-05" db="EMBL/GenBank/DDBJ databases">
        <authorList>
            <person name="Pope W.H."/>
            <person name="Garlena R.A."/>
            <person name="Russell D.A."/>
            <person name="Jacobs-Sera D."/>
            <person name="Hatfull G.F."/>
        </authorList>
    </citation>
    <scope>NUCLEOTIDE SEQUENCE [LARGE SCALE GENOMIC DNA]</scope>
</reference>
<organism evidence="1 2">
    <name type="scientific">Gordonia phage Pupper</name>
    <dbReference type="NCBI Taxonomy" id="2571249"/>
    <lineage>
        <taxon>Viruses</taxon>
        <taxon>Duplodnaviria</taxon>
        <taxon>Heunggongvirae</taxon>
        <taxon>Uroviricota</taxon>
        <taxon>Caudoviricetes</taxon>
        <taxon>Puppervirus</taxon>
        <taxon>Puppervirus Pupper</taxon>
    </lineage>
</organism>
<keyword evidence="2" id="KW-1185">Reference proteome</keyword>
<sequence>MLLITAVAIAGVWVAYRLGSPILNRPLGQIFSKAA</sequence>
<accession>A0A4Y6EIV9</accession>
<dbReference type="GeneID" id="64766199"/>